<reference evidence="2 3" key="1">
    <citation type="submission" date="2020-06" db="EMBL/GenBank/DDBJ databases">
        <authorList>
            <person name="Li R."/>
            <person name="Bekaert M."/>
        </authorList>
    </citation>
    <scope>NUCLEOTIDE SEQUENCE [LARGE SCALE GENOMIC DNA]</scope>
    <source>
        <strain evidence="3">wild</strain>
    </source>
</reference>
<feature type="chain" id="PRO_5026946811" description="DUF19 domain-containing protein" evidence="1">
    <location>
        <begin position="18"/>
        <end position="418"/>
    </location>
</feature>
<evidence type="ECO:0008006" key="4">
    <source>
        <dbReference type="Google" id="ProtNLM"/>
    </source>
</evidence>
<sequence length="418" mass="47923">MAFIILTFYFLVGQVFGQKQCNLRQAEQCAVNLQSQFDEAYMEYERQDMHIITRKFTDLCRSIIVGSNITVCYDDNIKMCDETAAKYVKTQWTETMEDIQVFCNDSVCTHFQDLQKCKSKLYENGIQDGQVEKFCRTFNESVDCANEIFNDTCLFNITFYYSLLARPSKSYYNRACLSGCKTLDDTIQALNTCWKHHYTNASNCQRQSNKNAILKRRIHEEINKLLPRAIQYAEREVECTTTTSTTTTQIPQTTTQIPLTTSQIPITTTQIPLTTMITTSDLPDTTIAKTTIKENLKLTSSDFPSNENKNCLVHVKDQSSLKALHINFETCMSVFKVYSCLNTNISIGKDMLILNELLPQNIFNFTEDVFEKCHQVINNYHSYIQRVESSCGRPKAKNIGCTGHNYGLLDCSSSMYLL</sequence>
<evidence type="ECO:0000313" key="2">
    <source>
        <dbReference type="EMBL" id="CAC5421589.1"/>
    </source>
</evidence>
<organism evidence="2 3">
    <name type="scientific">Mytilus coruscus</name>
    <name type="common">Sea mussel</name>
    <dbReference type="NCBI Taxonomy" id="42192"/>
    <lineage>
        <taxon>Eukaryota</taxon>
        <taxon>Metazoa</taxon>
        <taxon>Spiralia</taxon>
        <taxon>Lophotrochozoa</taxon>
        <taxon>Mollusca</taxon>
        <taxon>Bivalvia</taxon>
        <taxon>Autobranchia</taxon>
        <taxon>Pteriomorphia</taxon>
        <taxon>Mytilida</taxon>
        <taxon>Mytiloidea</taxon>
        <taxon>Mytilidae</taxon>
        <taxon>Mytilinae</taxon>
        <taxon>Mytilus</taxon>
    </lineage>
</organism>
<keyword evidence="3" id="KW-1185">Reference proteome</keyword>
<dbReference type="OrthoDB" id="6111332at2759"/>
<dbReference type="AlphaFoldDB" id="A0A6J8ELW5"/>
<proteinExistence type="predicted"/>
<dbReference type="EMBL" id="CACVKT020009358">
    <property type="protein sequence ID" value="CAC5421589.1"/>
    <property type="molecule type" value="Genomic_DNA"/>
</dbReference>
<protein>
    <recommendedName>
        <fullName evidence="4">DUF19 domain-containing protein</fullName>
    </recommendedName>
</protein>
<evidence type="ECO:0000256" key="1">
    <source>
        <dbReference type="SAM" id="SignalP"/>
    </source>
</evidence>
<dbReference type="Proteomes" id="UP000507470">
    <property type="component" value="Unassembled WGS sequence"/>
</dbReference>
<name>A0A6J8ELW5_MYTCO</name>
<accession>A0A6J8ELW5</accession>
<gene>
    <name evidence="2" type="ORF">MCOR_53693</name>
</gene>
<keyword evidence="1" id="KW-0732">Signal</keyword>
<evidence type="ECO:0000313" key="3">
    <source>
        <dbReference type="Proteomes" id="UP000507470"/>
    </source>
</evidence>
<feature type="signal peptide" evidence="1">
    <location>
        <begin position="1"/>
        <end position="17"/>
    </location>
</feature>